<dbReference type="InterPro" id="IPR029262">
    <property type="entry name" value="RPOL_N"/>
</dbReference>
<evidence type="ECO:0000256" key="7">
    <source>
        <dbReference type="ARBA" id="ARBA00023314"/>
    </source>
</evidence>
<evidence type="ECO:0000313" key="12">
    <source>
        <dbReference type="Proteomes" id="UP000246267"/>
    </source>
</evidence>
<reference evidence="11 12" key="1">
    <citation type="journal article" name="Viruses">
        <title>Unlocking the Potential of 46 New Bacteriophages for Biocontrol of Dickeya Solani.</title>
        <authorList>
            <person name="Carstens A.B."/>
            <person name="Djurhuus A.M."/>
            <person name="Kot W."/>
            <person name="Jacobs-Sera D."/>
            <person name="Hatfull G.F."/>
            <person name="Hansen L.H."/>
        </authorList>
    </citation>
    <scope>NUCLEOTIDE SEQUENCE [LARGE SCALE GENOMIC DNA]</scope>
</reference>
<evidence type="ECO:0000256" key="4">
    <source>
        <dbReference type="ARBA" id="ARBA00022679"/>
    </source>
</evidence>
<dbReference type="Gene3D" id="1.10.287.280">
    <property type="match status" value="1"/>
</dbReference>
<dbReference type="RefSeq" id="YP_009800929.1">
    <property type="nucleotide sequence ID" value="NC_047961.1"/>
</dbReference>
<dbReference type="Gene3D" id="1.10.1320.10">
    <property type="entry name" value="DNA-directed RNA polymerase, N-terminal domain"/>
    <property type="match status" value="1"/>
</dbReference>
<dbReference type="GeneID" id="54991435"/>
<evidence type="ECO:0000256" key="9">
    <source>
        <dbReference type="RuleBase" id="RU003805"/>
    </source>
</evidence>
<dbReference type="GO" id="GO:0019083">
    <property type="term" value="P:viral transcription"/>
    <property type="evidence" value="ECO:0007669"/>
    <property type="project" value="UniProtKB-KW"/>
</dbReference>
<evidence type="ECO:0000256" key="6">
    <source>
        <dbReference type="ARBA" id="ARBA00023163"/>
    </source>
</evidence>
<dbReference type="KEGG" id="vg:54991435"/>
<dbReference type="Pfam" id="PF00940">
    <property type="entry name" value="RNA_pol"/>
    <property type="match status" value="1"/>
</dbReference>
<evidence type="ECO:0000256" key="1">
    <source>
        <dbReference type="ARBA" id="ARBA00009493"/>
    </source>
</evidence>
<keyword evidence="5 9" id="KW-0548">Nucleotidyltransferase</keyword>
<comment type="function">
    <text evidence="9">DNA-dependent RNA polymerase catalyzes the transcription of DNA into RNA using the four ribonucleoside triphosphates as substrates.</text>
</comment>
<keyword evidence="6 9" id="KW-0804">Transcription</keyword>
<dbReference type="InterPro" id="IPR037159">
    <property type="entry name" value="RNA_POL_N_sf"/>
</dbReference>
<dbReference type="PANTHER" id="PTHR10102">
    <property type="entry name" value="DNA-DIRECTED RNA POLYMERASE, MITOCHONDRIAL"/>
    <property type="match status" value="1"/>
</dbReference>
<dbReference type="Gene3D" id="1.10.287.260">
    <property type="match status" value="1"/>
</dbReference>
<dbReference type="EMBL" id="MH059632">
    <property type="protein sequence ID" value="AWD92361.1"/>
    <property type="molecule type" value="Genomic_DNA"/>
</dbReference>
<comment type="similarity">
    <text evidence="1 9">Belongs to the phage and mitochondrial RNA polymerase family.</text>
</comment>
<name>A0A2S1GSJ5_9CAUD</name>
<evidence type="ECO:0000313" key="11">
    <source>
        <dbReference type="EMBL" id="AWD92361.1"/>
    </source>
</evidence>
<protein>
    <recommendedName>
        <fullName evidence="2 9">DNA-directed RNA polymerase</fullName>
        <ecNumber evidence="2 9">2.7.7.6</ecNumber>
    </recommendedName>
</protein>
<dbReference type="InterPro" id="IPR024075">
    <property type="entry name" value="DNA-dir_RNA_pol_helix_hairp_sf"/>
</dbReference>
<proteinExistence type="inferred from homology"/>
<dbReference type="EC" id="2.7.7.6" evidence="2 9"/>
<dbReference type="SUPFAM" id="SSF56672">
    <property type="entry name" value="DNA/RNA polymerases"/>
    <property type="match status" value="1"/>
</dbReference>
<dbReference type="PROSITE" id="PS00489">
    <property type="entry name" value="RNA_POL_PHAGE_2"/>
    <property type="match status" value="1"/>
</dbReference>
<dbReference type="InterPro" id="IPR046950">
    <property type="entry name" value="DNA-dir_Rpol_C_phage-type"/>
</dbReference>
<dbReference type="Proteomes" id="UP000246267">
    <property type="component" value="Segment"/>
</dbReference>
<sequence length="877" mass="97955">MMTTIKTDKHDFSHILKAPAAATLEAIYGPELAAAQLQLEHEAYTLGEARFAKQLERQVQNGQAADNVAVKPIMQVLHTRYVARIEEWIEETSAKDGKKPHSLAAIRSLGAEKAAALALKVIFSRIAVTGDQPATALAGQIGNAMEDEARFGRLRELEGKYFEKHIEKALNQRTDEAHKKAFLSAVEGHIKDLSAFSEWTKEKSISTGYKMIELVIEGCELLERDAINKGTASEVVTVTLSPAIVDRINIRAFSLAGMSPVHQPCVVKPKQWTSIKGGGYWADGQRPTNLVRTGSKAALMRYLDVSMPEVYKAVNTIQNTAWRINKNVLNVVNVIQEMAEPMVEDFPRFVKQELPLKPEDIDTNEHSLKVWKKSAAVIYRREKARVSRRMSCEMVISQANKFSAYDSIYFPYNMDWRGRVYAMPQFNPQGDDMTKGLLTLAHGKPVGAQGIYWLMIHTANCAGVDKVDFADRVQWVLDNRENIIRSAQEPLDFTWWSEQDSPFCFLAACFEMLGAWTEGESYVSSLPIAFDGSCSGIQHFSAMLRDSVGGAAVNLTNAADGSVADIYKIVAEKVVEQMEQDLLSGSENSIEAIVNKDTGEITERLVSGSKALAAAWFEYHVTRKVTKRSVMTLAYGSREFGFKDQLLEDIIRPALDAGKTMFTDPMGAAAYMAKLIWDAVTVTVVKAVEAMNWLKAASKLLAQEIKDKKTGTVVKPRMATSWVTTDGFPVWQEYRKPDQKRLKLLFLGQFHIQPTINVGVKEIDAHKQESGIAPNFVHSQDGAHLRTTINHCNEKYGIESFAVIHDSFGTIPADADNLFKGVREAMFNTYEGRNLFAEFRDQFIEQLHESQIKKLPELPEMGTLDLKDILESKFAFA</sequence>
<evidence type="ECO:0000256" key="2">
    <source>
        <dbReference type="ARBA" id="ARBA00012418"/>
    </source>
</evidence>
<evidence type="ECO:0000259" key="10">
    <source>
        <dbReference type="SMART" id="SM01311"/>
    </source>
</evidence>
<organism evidence="11 12">
    <name type="scientific">Dickeya phage Dagda</name>
    <dbReference type="NCBI Taxonomy" id="2163630"/>
    <lineage>
        <taxon>Viruses</taxon>
        <taxon>Duplodnaviria</taxon>
        <taxon>Heunggongvirae</taxon>
        <taxon>Uroviricota</taxon>
        <taxon>Caudoviricetes</taxon>
        <taxon>Autographivirales</taxon>
        <taxon>Autotranscriptaviridae</taxon>
        <taxon>Studiervirinae</taxon>
        <taxon>Aarhusvirus</taxon>
        <taxon>Aarhusvirus dagda</taxon>
    </lineage>
</organism>
<feature type="domain" description="DNA-directed RNA polymerase N-terminal" evidence="10">
    <location>
        <begin position="34"/>
        <end position="319"/>
    </location>
</feature>
<comment type="catalytic activity">
    <reaction evidence="8 9">
        <text>RNA(n) + a ribonucleoside 5'-triphosphate = RNA(n+1) + diphosphate</text>
        <dbReference type="Rhea" id="RHEA:21248"/>
        <dbReference type="Rhea" id="RHEA-COMP:14527"/>
        <dbReference type="Rhea" id="RHEA-COMP:17342"/>
        <dbReference type="ChEBI" id="CHEBI:33019"/>
        <dbReference type="ChEBI" id="CHEBI:61557"/>
        <dbReference type="ChEBI" id="CHEBI:140395"/>
        <dbReference type="EC" id="2.7.7.6"/>
    </reaction>
</comment>
<keyword evidence="12" id="KW-1185">Reference proteome</keyword>
<dbReference type="InterPro" id="IPR043502">
    <property type="entry name" value="DNA/RNA_pol_sf"/>
</dbReference>
<dbReference type="InterPro" id="IPR002092">
    <property type="entry name" value="DNA-dir_Rpol_phage-type"/>
</dbReference>
<accession>A0A2S1GSJ5</accession>
<dbReference type="GO" id="GO:0000428">
    <property type="term" value="C:DNA-directed RNA polymerase complex"/>
    <property type="evidence" value="ECO:0007669"/>
    <property type="project" value="UniProtKB-KW"/>
</dbReference>
<dbReference type="PROSITE" id="PS00900">
    <property type="entry name" value="RNA_POL_PHAGE_1"/>
    <property type="match status" value="1"/>
</dbReference>
<dbReference type="SMART" id="SM01311">
    <property type="entry name" value="RPOL_N"/>
    <property type="match status" value="1"/>
</dbReference>
<dbReference type="GO" id="GO:0003899">
    <property type="term" value="F:DNA-directed RNA polymerase activity"/>
    <property type="evidence" value="ECO:0007669"/>
    <property type="project" value="UniProtKB-EC"/>
</dbReference>
<keyword evidence="7" id="KW-1195">Viral transcription</keyword>
<dbReference type="Pfam" id="PF14700">
    <property type="entry name" value="RPOL_N"/>
    <property type="match status" value="1"/>
</dbReference>
<dbReference type="Gene3D" id="1.10.150.20">
    <property type="entry name" value="5' to 3' exonuclease, C-terminal subdomain"/>
    <property type="match status" value="1"/>
</dbReference>
<keyword evidence="3 9" id="KW-0240">DNA-directed RNA polymerase</keyword>
<evidence type="ECO:0000256" key="5">
    <source>
        <dbReference type="ARBA" id="ARBA00022695"/>
    </source>
</evidence>
<dbReference type="GO" id="GO:0003677">
    <property type="term" value="F:DNA binding"/>
    <property type="evidence" value="ECO:0007669"/>
    <property type="project" value="InterPro"/>
</dbReference>
<keyword evidence="4 9" id="KW-0808">Transferase</keyword>
<dbReference type="PANTHER" id="PTHR10102:SF0">
    <property type="entry name" value="DNA-DIRECTED RNA POLYMERASE, MITOCHONDRIAL"/>
    <property type="match status" value="1"/>
</dbReference>
<evidence type="ECO:0000256" key="3">
    <source>
        <dbReference type="ARBA" id="ARBA00022478"/>
    </source>
</evidence>
<dbReference type="GO" id="GO:0006351">
    <property type="term" value="P:DNA-templated transcription"/>
    <property type="evidence" value="ECO:0007669"/>
    <property type="project" value="InterPro"/>
</dbReference>
<evidence type="ECO:0000256" key="8">
    <source>
        <dbReference type="ARBA" id="ARBA00048552"/>
    </source>
</evidence>